<dbReference type="AlphaFoldDB" id="A0A9X5AL85"/>
<dbReference type="SUPFAM" id="SSF56563">
    <property type="entry name" value="Major capsid protein gp5"/>
    <property type="match status" value="1"/>
</dbReference>
<evidence type="ECO:0000313" key="3">
    <source>
        <dbReference type="EMBL" id="MTE02754.1"/>
    </source>
</evidence>
<evidence type="ECO:0000256" key="1">
    <source>
        <dbReference type="ARBA" id="ARBA00004328"/>
    </source>
</evidence>
<name>A0A9X5AL85_LACJH</name>
<protein>
    <submittedName>
        <fullName evidence="3">Phage major capsid protein</fullName>
    </submittedName>
</protein>
<comment type="caution">
    <text evidence="3">The sequence shown here is derived from an EMBL/GenBank/DDBJ whole genome shotgun (WGS) entry which is preliminary data.</text>
</comment>
<sequence length="396" mass="43706">MNINQLKDAFDMAGQKVQDLEDKRAQIVIDLGKDETSHSVDEITKLNASLKNAKINQKLAKSAYEDAQANLKSQPINKKPLPVNTKGNVDKDAIKNQFVKEFKNMITSGTTGTGNGGLTIPDDVQQQIRTLVRQQFSLQSIVNVESVTTTHGSRTYEKLADITPLVELDEDGKAIGDNDDPELTVVKYLIHEYAGINTATNSLLKDTVANILQWLTNWIAKKVVVTRNLKILEVMNKAPKKPTIAKFDDVKDLENNTLAPAIESTSSFLTNQSGYNVLSKLKDADGRYLMQPDVTQPDRYLIDGKPVLRIADKWLPDVSGSHPLYFGDFKQAITLFDRENMELTTTNIGGGAFETNTTKVRVIDRFDVEMVDDGAIAVGSFKTVADQTQGTADTGK</sequence>
<proteinExistence type="predicted"/>
<dbReference type="RefSeq" id="WP_155692387.1">
    <property type="nucleotide sequence ID" value="NZ_WKKC01000008.1"/>
</dbReference>
<reference evidence="3 4" key="1">
    <citation type="submission" date="2019-11" db="EMBL/GenBank/DDBJ databases">
        <title>Gastrointestinal microbiota of Peromyscus leucopus.</title>
        <authorList>
            <person name="Milovic A."/>
            <person name="Bassam K."/>
            <person name="Barbour A.G."/>
        </authorList>
    </citation>
    <scope>NUCLEOTIDE SEQUENCE [LARGE SCALE GENOMIC DNA]</scope>
    <source>
        <strain evidence="3 4">LL8</strain>
    </source>
</reference>
<dbReference type="Pfam" id="PF05065">
    <property type="entry name" value="Phage_capsid"/>
    <property type="match status" value="1"/>
</dbReference>
<organism evidence="3 4">
    <name type="scientific">Lactobacillus johnsonii</name>
    <dbReference type="NCBI Taxonomy" id="33959"/>
    <lineage>
        <taxon>Bacteria</taxon>
        <taxon>Bacillati</taxon>
        <taxon>Bacillota</taxon>
        <taxon>Bacilli</taxon>
        <taxon>Lactobacillales</taxon>
        <taxon>Lactobacillaceae</taxon>
        <taxon>Lactobacillus</taxon>
    </lineage>
</organism>
<comment type="subcellular location">
    <subcellularLocation>
        <location evidence="1">Virion</location>
    </subcellularLocation>
</comment>
<evidence type="ECO:0000313" key="4">
    <source>
        <dbReference type="Proteomes" id="UP000488295"/>
    </source>
</evidence>
<feature type="domain" description="Phage capsid-like C-terminal" evidence="2">
    <location>
        <begin position="116"/>
        <end position="381"/>
    </location>
</feature>
<dbReference type="Proteomes" id="UP000488295">
    <property type="component" value="Unassembled WGS sequence"/>
</dbReference>
<gene>
    <name evidence="3" type="ORF">GJU95_03040</name>
</gene>
<dbReference type="EMBL" id="WKKC01000008">
    <property type="protein sequence ID" value="MTE02754.1"/>
    <property type="molecule type" value="Genomic_DNA"/>
</dbReference>
<dbReference type="InterPro" id="IPR054612">
    <property type="entry name" value="Phage_capsid-like_C"/>
</dbReference>
<evidence type="ECO:0000259" key="2">
    <source>
        <dbReference type="Pfam" id="PF05065"/>
    </source>
</evidence>
<dbReference type="NCBIfam" id="TIGR01554">
    <property type="entry name" value="major_cap_HK97"/>
    <property type="match status" value="1"/>
</dbReference>
<accession>A0A9X5AL85</accession>
<dbReference type="InterPro" id="IPR024455">
    <property type="entry name" value="Phage_capsid"/>
</dbReference>